<sequence length="65" mass="7237">MKNVSKCDTWCELQSLVNHRAFDRKLHPKPLGRGHVCLGVTHCIAPCTPQGIAWGRNWLPCTPSA</sequence>
<dbReference type="PANTHER" id="PTHR33220:SF5">
    <property type="entry name" value="RRNA INTRON-ENCODED HOMING ENDONUCLEASE"/>
    <property type="match status" value="1"/>
</dbReference>
<dbReference type="OrthoDB" id="1695787at2759"/>
<dbReference type="Proteomes" id="UP000824120">
    <property type="component" value="Chromosome 4"/>
</dbReference>
<dbReference type="EMBL" id="JACXVP010000004">
    <property type="protein sequence ID" value="KAG5608049.1"/>
    <property type="molecule type" value="Genomic_DNA"/>
</dbReference>
<keyword evidence="2" id="KW-1185">Reference proteome</keyword>
<proteinExistence type="predicted"/>
<evidence type="ECO:0000313" key="1">
    <source>
        <dbReference type="EMBL" id="KAG5608049.1"/>
    </source>
</evidence>
<dbReference type="PANTHER" id="PTHR33220">
    <property type="entry name" value="BNAA09G04420D PROTEIN"/>
    <property type="match status" value="1"/>
</dbReference>
<comment type="caution">
    <text evidence="1">The sequence shown here is derived from an EMBL/GenBank/DDBJ whole genome shotgun (WGS) entry which is preliminary data.</text>
</comment>
<protein>
    <submittedName>
        <fullName evidence="1">Uncharacterized protein</fullName>
    </submittedName>
</protein>
<accession>A0A9J5Z598</accession>
<dbReference type="AlphaFoldDB" id="A0A9J5Z598"/>
<organism evidence="1 2">
    <name type="scientific">Solanum commersonii</name>
    <name type="common">Commerson's wild potato</name>
    <name type="synonym">Commerson's nightshade</name>
    <dbReference type="NCBI Taxonomy" id="4109"/>
    <lineage>
        <taxon>Eukaryota</taxon>
        <taxon>Viridiplantae</taxon>
        <taxon>Streptophyta</taxon>
        <taxon>Embryophyta</taxon>
        <taxon>Tracheophyta</taxon>
        <taxon>Spermatophyta</taxon>
        <taxon>Magnoliopsida</taxon>
        <taxon>eudicotyledons</taxon>
        <taxon>Gunneridae</taxon>
        <taxon>Pentapetalae</taxon>
        <taxon>asterids</taxon>
        <taxon>lamiids</taxon>
        <taxon>Solanales</taxon>
        <taxon>Solanaceae</taxon>
        <taxon>Solanoideae</taxon>
        <taxon>Solaneae</taxon>
        <taxon>Solanum</taxon>
    </lineage>
</organism>
<gene>
    <name evidence="1" type="ORF">H5410_019330</name>
</gene>
<name>A0A9J5Z598_SOLCO</name>
<reference evidence="1 2" key="1">
    <citation type="submission" date="2020-09" db="EMBL/GenBank/DDBJ databases">
        <title>De no assembly of potato wild relative species, Solanum commersonii.</title>
        <authorList>
            <person name="Cho K."/>
        </authorList>
    </citation>
    <scope>NUCLEOTIDE SEQUENCE [LARGE SCALE GENOMIC DNA]</scope>
    <source>
        <strain evidence="1">LZ3.2</strain>
        <tissue evidence="1">Leaf</tissue>
    </source>
</reference>
<evidence type="ECO:0000313" key="2">
    <source>
        <dbReference type="Proteomes" id="UP000824120"/>
    </source>
</evidence>